<dbReference type="PANTHER" id="PTHR43316">
    <property type="entry name" value="HYDROLASE, HALOACID DELAHOGENASE-RELATED"/>
    <property type="match status" value="1"/>
</dbReference>
<dbReference type="RefSeq" id="XP_038736212.1">
    <property type="nucleotide sequence ID" value="XM_038873006.1"/>
</dbReference>
<dbReference type="GO" id="GO:0016787">
    <property type="term" value="F:hydrolase activity"/>
    <property type="evidence" value="ECO:0007669"/>
    <property type="project" value="UniProtKB-KW"/>
</dbReference>
<dbReference type="InterPro" id="IPR036412">
    <property type="entry name" value="HAD-like_sf"/>
</dbReference>
<dbReference type="Gene3D" id="3.40.50.1000">
    <property type="entry name" value="HAD superfamily/HAD-like"/>
    <property type="match status" value="1"/>
</dbReference>
<dbReference type="InterPro" id="IPR051540">
    <property type="entry name" value="S-2-haloacid_dehalogenase"/>
</dbReference>
<dbReference type="GeneID" id="62146084"/>
<dbReference type="PANTHER" id="PTHR43316:SF9">
    <property type="entry name" value="ACID DEHALOGENASE, PUTATIVE (AFU_ORTHOLOGUE AFUA_6G14460)-RELATED"/>
    <property type="match status" value="1"/>
</dbReference>
<dbReference type="Pfam" id="PF00702">
    <property type="entry name" value="Hydrolase"/>
    <property type="match status" value="1"/>
</dbReference>
<evidence type="ECO:0008006" key="4">
    <source>
        <dbReference type="Google" id="ProtNLM"/>
    </source>
</evidence>
<dbReference type="AlphaFoldDB" id="A0A9P5M5C0"/>
<dbReference type="Gene3D" id="1.10.150.750">
    <property type="match status" value="1"/>
</dbReference>
<organism evidence="2 3">
    <name type="scientific">Botrytis byssoidea</name>
    <dbReference type="NCBI Taxonomy" id="139641"/>
    <lineage>
        <taxon>Eukaryota</taxon>
        <taxon>Fungi</taxon>
        <taxon>Dikarya</taxon>
        <taxon>Ascomycota</taxon>
        <taxon>Pezizomycotina</taxon>
        <taxon>Leotiomycetes</taxon>
        <taxon>Helotiales</taxon>
        <taxon>Sclerotiniaceae</taxon>
        <taxon>Botrytis</taxon>
    </lineage>
</organism>
<evidence type="ECO:0000313" key="2">
    <source>
        <dbReference type="EMBL" id="KAF7950943.1"/>
    </source>
</evidence>
<evidence type="ECO:0000313" key="3">
    <source>
        <dbReference type="Proteomes" id="UP000710849"/>
    </source>
</evidence>
<evidence type="ECO:0000256" key="1">
    <source>
        <dbReference type="ARBA" id="ARBA00022801"/>
    </source>
</evidence>
<dbReference type="Proteomes" id="UP000710849">
    <property type="component" value="Unassembled WGS sequence"/>
</dbReference>
<sequence>MAGKVDPNDPRKLTDFKLLSFDVYSTLIDEKGAFLATLITSFYHYNIKPYSHEHRIFPLQKHTEQLTPSSPGGLFTGLHPLLSRLPEPLKSNYLDSRASTLQAFQTHETQLQRTHPTLPYPSILHLAYLSYAQSLPLTPPPSLSTLESEAQEFSQKIPSWPAFPDTVPALQKLHKYYKLVILSNINEESIEGTIRHNMDVGWDAVYTAQKIGSYKPDLRNFEFLVEHVGEDLGVKKEEILHTAQSLRADHVPVKKMDMTGVWIDRGNEGQDYEKLKDEVAYTWKFSTLGEMADAVEEAFEAQGKKV</sequence>
<protein>
    <recommendedName>
        <fullName evidence="4">Haloacid dehalogenase</fullName>
    </recommendedName>
</protein>
<comment type="caution">
    <text evidence="2">The sequence shown here is derived from an EMBL/GenBank/DDBJ whole genome shotgun (WGS) entry which is preliminary data.</text>
</comment>
<dbReference type="SUPFAM" id="SSF56784">
    <property type="entry name" value="HAD-like"/>
    <property type="match status" value="1"/>
</dbReference>
<dbReference type="InterPro" id="IPR023214">
    <property type="entry name" value="HAD_sf"/>
</dbReference>
<keyword evidence="1" id="KW-0378">Hydrolase</keyword>
<keyword evidence="3" id="KW-1185">Reference proteome</keyword>
<proteinExistence type="predicted"/>
<gene>
    <name evidence="2" type="ORF">EAE97_002495</name>
</gene>
<name>A0A9P5M5C0_9HELO</name>
<dbReference type="EMBL" id="RCSW01000004">
    <property type="protein sequence ID" value="KAF7950943.1"/>
    <property type="molecule type" value="Genomic_DNA"/>
</dbReference>
<accession>A0A9P5M5C0</accession>
<reference evidence="2 3" key="1">
    <citation type="journal article" date="2020" name="Genome Biol. Evol.">
        <title>Comparative genomics of Sclerotiniaceae.</title>
        <authorList>
            <person name="Valero Jimenez C.A."/>
            <person name="Steentjes M."/>
            <person name="Scholten O.E."/>
            <person name="Van Kan J.A.L."/>
        </authorList>
    </citation>
    <scope>NUCLEOTIDE SEQUENCE [LARGE SCALE GENOMIC DNA]</scope>
    <source>
        <strain evidence="2 3">MUCL 94</strain>
    </source>
</reference>